<dbReference type="EMBL" id="JAGKQM010000004">
    <property type="protein sequence ID" value="KAH0929098.1"/>
    <property type="molecule type" value="Genomic_DNA"/>
</dbReference>
<comment type="caution">
    <text evidence="1">The sequence shown here is derived from an EMBL/GenBank/DDBJ whole genome shotgun (WGS) entry which is preliminary data.</text>
</comment>
<proteinExistence type="predicted"/>
<protein>
    <submittedName>
        <fullName evidence="1">Uncharacterized protein</fullName>
    </submittedName>
</protein>
<keyword evidence="2" id="KW-1185">Reference proteome</keyword>
<organism evidence="1 2">
    <name type="scientific">Brassica napus</name>
    <name type="common">Rape</name>
    <dbReference type="NCBI Taxonomy" id="3708"/>
    <lineage>
        <taxon>Eukaryota</taxon>
        <taxon>Viridiplantae</taxon>
        <taxon>Streptophyta</taxon>
        <taxon>Embryophyta</taxon>
        <taxon>Tracheophyta</taxon>
        <taxon>Spermatophyta</taxon>
        <taxon>Magnoliopsida</taxon>
        <taxon>eudicotyledons</taxon>
        <taxon>Gunneridae</taxon>
        <taxon>Pentapetalae</taxon>
        <taxon>rosids</taxon>
        <taxon>malvids</taxon>
        <taxon>Brassicales</taxon>
        <taxon>Brassicaceae</taxon>
        <taxon>Brassiceae</taxon>
        <taxon>Brassica</taxon>
    </lineage>
</organism>
<gene>
    <name evidence="1" type="ORF">HID58_014825</name>
</gene>
<evidence type="ECO:0000313" key="2">
    <source>
        <dbReference type="Proteomes" id="UP000824890"/>
    </source>
</evidence>
<evidence type="ECO:0000313" key="1">
    <source>
        <dbReference type="EMBL" id="KAH0929098.1"/>
    </source>
</evidence>
<reference evidence="1 2" key="1">
    <citation type="submission" date="2021-05" db="EMBL/GenBank/DDBJ databases">
        <title>Genome Assembly of Synthetic Allotetraploid Brassica napus Reveals Homoeologous Exchanges between Subgenomes.</title>
        <authorList>
            <person name="Davis J.T."/>
        </authorList>
    </citation>
    <scope>NUCLEOTIDE SEQUENCE [LARGE SCALE GENOMIC DNA]</scope>
    <source>
        <strain evidence="2">cv. Da-Ae</strain>
        <tissue evidence="1">Seedling</tissue>
    </source>
</reference>
<accession>A0ABQ8DIE1</accession>
<sequence length="94" mass="11002">MSDISNSTKKVGTKEKVTYYFTSRYSLNVEYQFLHAIRIENDAYVSMELVNTQKVLMTSKRLHSENLLSNRLHVERMVRIDKKPALGLVNEELH</sequence>
<dbReference type="Proteomes" id="UP000824890">
    <property type="component" value="Unassembled WGS sequence"/>
</dbReference>
<feature type="non-terminal residue" evidence="1">
    <location>
        <position position="94"/>
    </location>
</feature>
<name>A0ABQ8DIE1_BRANA</name>